<proteinExistence type="predicted"/>
<dbReference type="InterPro" id="IPR004354">
    <property type="entry name" value="Meiotic_Rec114"/>
</dbReference>
<comment type="caution">
    <text evidence="2">The sequence shown here is derived from an EMBL/GenBank/DDBJ whole genome shotgun (WGS) entry which is preliminary data.</text>
</comment>
<gene>
    <name evidence="2" type="ORF">LENED_006114</name>
</gene>
<evidence type="ECO:0000256" key="1">
    <source>
        <dbReference type="SAM" id="MobiDB-lite"/>
    </source>
</evidence>
<evidence type="ECO:0000313" key="2">
    <source>
        <dbReference type="EMBL" id="GAW04333.1"/>
    </source>
</evidence>
<dbReference type="AlphaFoldDB" id="A0A1Q3EAT4"/>
<dbReference type="GO" id="GO:0007131">
    <property type="term" value="P:reciprocal meiotic recombination"/>
    <property type="evidence" value="ECO:0007669"/>
    <property type="project" value="InterPro"/>
</dbReference>
<keyword evidence="3" id="KW-1185">Reference proteome</keyword>
<accession>A0A1Q3EAT4</accession>
<dbReference type="EMBL" id="BDGU01000184">
    <property type="protein sequence ID" value="GAW04333.1"/>
    <property type="molecule type" value="Genomic_DNA"/>
</dbReference>
<name>A0A1Q3EAT4_LENED</name>
<feature type="compositionally biased region" description="Polar residues" evidence="1">
    <location>
        <begin position="292"/>
        <end position="313"/>
    </location>
</feature>
<dbReference type="Proteomes" id="UP000188533">
    <property type="component" value="Unassembled WGS sequence"/>
</dbReference>
<feature type="region of interest" description="Disordered" evidence="1">
    <location>
        <begin position="256"/>
        <end position="313"/>
    </location>
</feature>
<protein>
    <submittedName>
        <fullName evidence="2">Proteophosphoglycan 5</fullName>
    </submittedName>
</protein>
<sequence>MSHSTTTTATYTLVKYSRSYPNSAQDANSEWQHYTKPTLKLILDVKKSLTTGELESVFLRIVWSMENSYAQDQSEVSFENFDLLSFSSFSTRQTDRQQGGLPLKAVYRDSVVGIRYINASNGTFRRFQITFSSANDASQFIDSISSICPCKANSTAGPSNIPQMMSAPSMVPPVLHHPIAKPPILNNSAYAQTVPVSAAFPLSHMHNNNMHNNNIPLNQTDVFFPVTPSQRLSTYPTVHFPYPGAPYASVSGMPMPSSQMLMDHPNQIQSSSPPLLPPPSSQPPFQFGGSQAHSQSAPFTPTPTQSEHPHYSQSTSVNQQAFTQTVGNEIIKPVKSKFKAESSEKEVQTTDPFVFALREATSLYDMPRHSLEKLVGDVVREDGFVHLMESLSSMWKVKGYIDG</sequence>
<organism evidence="2 3">
    <name type="scientific">Lentinula edodes</name>
    <name type="common">Shiitake mushroom</name>
    <name type="synonym">Lentinus edodes</name>
    <dbReference type="NCBI Taxonomy" id="5353"/>
    <lineage>
        <taxon>Eukaryota</taxon>
        <taxon>Fungi</taxon>
        <taxon>Dikarya</taxon>
        <taxon>Basidiomycota</taxon>
        <taxon>Agaricomycotina</taxon>
        <taxon>Agaricomycetes</taxon>
        <taxon>Agaricomycetidae</taxon>
        <taxon>Agaricales</taxon>
        <taxon>Marasmiineae</taxon>
        <taxon>Omphalotaceae</taxon>
        <taxon>Lentinula</taxon>
    </lineage>
</organism>
<dbReference type="Pfam" id="PF03525">
    <property type="entry name" value="Meiotic_rec114"/>
    <property type="match status" value="1"/>
</dbReference>
<reference evidence="2 3" key="1">
    <citation type="submission" date="2016-08" db="EMBL/GenBank/DDBJ databases">
        <authorList>
            <consortium name="Lentinula edodes genome sequencing consortium"/>
            <person name="Sakamoto Y."/>
            <person name="Nakade K."/>
            <person name="Sato S."/>
            <person name="Yoshida Y."/>
            <person name="Miyazaki K."/>
            <person name="Natsume S."/>
            <person name="Konno N."/>
        </authorList>
    </citation>
    <scope>NUCLEOTIDE SEQUENCE [LARGE SCALE GENOMIC DNA]</scope>
    <source>
        <strain evidence="2 3">NBRC 111202</strain>
    </source>
</reference>
<evidence type="ECO:0000313" key="3">
    <source>
        <dbReference type="Proteomes" id="UP000188533"/>
    </source>
</evidence>
<reference evidence="2 3" key="2">
    <citation type="submission" date="2017-02" db="EMBL/GenBank/DDBJ databases">
        <title>A genome survey and senescence transcriptome analysis in Lentinula edodes.</title>
        <authorList>
            <person name="Sakamoto Y."/>
            <person name="Nakade K."/>
            <person name="Sato S."/>
            <person name="Yoshida Y."/>
            <person name="Miyazaki K."/>
            <person name="Natsume S."/>
            <person name="Konno N."/>
        </authorList>
    </citation>
    <scope>NUCLEOTIDE SEQUENCE [LARGE SCALE GENOMIC DNA]</scope>
    <source>
        <strain evidence="2 3">NBRC 111202</strain>
    </source>
</reference>